<dbReference type="GO" id="GO:0016787">
    <property type="term" value="F:hydrolase activity"/>
    <property type="evidence" value="ECO:0007669"/>
    <property type="project" value="UniProtKB-KW"/>
</dbReference>
<feature type="signal peptide" evidence="6">
    <location>
        <begin position="1"/>
        <end position="33"/>
    </location>
</feature>
<evidence type="ECO:0000256" key="1">
    <source>
        <dbReference type="ARBA" id="ARBA00001946"/>
    </source>
</evidence>
<evidence type="ECO:0000256" key="6">
    <source>
        <dbReference type="SAM" id="SignalP"/>
    </source>
</evidence>
<keyword evidence="3" id="KW-0378">Hydrolase</keyword>
<evidence type="ECO:0000313" key="8">
    <source>
        <dbReference type="Proteomes" id="UP001155241"/>
    </source>
</evidence>
<keyword evidence="4" id="KW-0460">Magnesium</keyword>
<evidence type="ECO:0000256" key="3">
    <source>
        <dbReference type="ARBA" id="ARBA00022801"/>
    </source>
</evidence>
<dbReference type="Pfam" id="PF04794">
    <property type="entry name" value="YdjC"/>
    <property type="match status" value="1"/>
</dbReference>
<dbReference type="GO" id="GO:0019213">
    <property type="term" value="F:deacetylase activity"/>
    <property type="evidence" value="ECO:0007669"/>
    <property type="project" value="TreeGrafter"/>
</dbReference>
<dbReference type="SUPFAM" id="SSF88713">
    <property type="entry name" value="Glycoside hydrolase/deacetylase"/>
    <property type="match status" value="1"/>
</dbReference>
<keyword evidence="8" id="KW-1185">Reference proteome</keyword>
<comment type="cofactor">
    <cofactor evidence="1">
        <name>Mg(2+)</name>
        <dbReference type="ChEBI" id="CHEBI:18420"/>
    </cofactor>
</comment>
<keyword evidence="6" id="KW-0732">Signal</keyword>
<protein>
    <submittedName>
        <fullName evidence="7">Polysaccharide deacetylase family protein</fullName>
    </submittedName>
</protein>
<feature type="chain" id="PRO_5040794614" evidence="6">
    <location>
        <begin position="34"/>
        <end position="329"/>
    </location>
</feature>
<dbReference type="CDD" id="cd10802">
    <property type="entry name" value="YdjC_TTHB029_like"/>
    <property type="match status" value="1"/>
</dbReference>
<dbReference type="RefSeq" id="WP_252853972.1">
    <property type="nucleotide sequence ID" value="NZ_JAMXLR010000061.1"/>
</dbReference>
<reference evidence="7" key="1">
    <citation type="submission" date="2022-06" db="EMBL/GenBank/DDBJ databases">
        <title>Aeoliella straminimaris, a novel planctomycete from sediments.</title>
        <authorList>
            <person name="Vitorino I.R."/>
            <person name="Lage O.M."/>
        </authorList>
    </citation>
    <scope>NUCLEOTIDE SEQUENCE</scope>
    <source>
        <strain evidence="7">ICT_H6.2</strain>
    </source>
</reference>
<dbReference type="PANTHER" id="PTHR31609">
    <property type="entry name" value="YDJC DEACETYLASE FAMILY MEMBER"/>
    <property type="match status" value="1"/>
</dbReference>
<comment type="caution">
    <text evidence="7">The sequence shown here is derived from an EMBL/GenBank/DDBJ whole genome shotgun (WGS) entry which is preliminary data.</text>
</comment>
<dbReference type="Gene3D" id="3.20.20.370">
    <property type="entry name" value="Glycoside hydrolase/deacetylase"/>
    <property type="match status" value="1"/>
</dbReference>
<dbReference type="EMBL" id="JAMXLR010000061">
    <property type="protein sequence ID" value="MCO6045863.1"/>
    <property type="molecule type" value="Genomic_DNA"/>
</dbReference>
<dbReference type="InterPro" id="IPR006879">
    <property type="entry name" value="YdjC-like"/>
</dbReference>
<dbReference type="GO" id="GO:0005975">
    <property type="term" value="P:carbohydrate metabolic process"/>
    <property type="evidence" value="ECO:0007669"/>
    <property type="project" value="InterPro"/>
</dbReference>
<proteinExistence type="predicted"/>
<sequence>MRYLSSKVRRFSPAMCKTFLVFALLLTATHAVADDWATRLGYPEGAKVLVVHAHRMGLSFESNEAIEKLMDAGVVSSASAMPTCPWFTAAAQWRQQRGDLDVGLDFTLNSHLPLYRWTPVSNSRDVASLVDRDGYLWQNVVQVMVNAKVDEVEQELRMQLLHADRMGLKPTHFTTHLGALYARPDLAEMYLRLSREQWIPAVVINLTPELAERFRQDGYPVPDTLVRALDDYPFPKVRDLLILPQADSLEAKAAATAKLIAELPPGLVQLSFAPATDSPALRAMDPSWQQRVWDAQVWENEAVKAELAKEDVVITNWKEIMQRFDGSVE</sequence>
<dbReference type="InterPro" id="IPR011330">
    <property type="entry name" value="Glyco_hydro/deAcase_b/a-brl"/>
</dbReference>
<name>A0A9X2FCV3_9BACT</name>
<keyword evidence="2" id="KW-0479">Metal-binding</keyword>
<dbReference type="GO" id="GO:0046872">
    <property type="term" value="F:metal ion binding"/>
    <property type="evidence" value="ECO:0007669"/>
    <property type="project" value="UniProtKB-KW"/>
</dbReference>
<evidence type="ECO:0000256" key="2">
    <source>
        <dbReference type="ARBA" id="ARBA00022723"/>
    </source>
</evidence>
<evidence type="ECO:0000256" key="5">
    <source>
        <dbReference type="ARBA" id="ARBA00023277"/>
    </source>
</evidence>
<dbReference type="PANTHER" id="PTHR31609:SF1">
    <property type="entry name" value="CARBOHYDRATE DEACETYLASE"/>
    <property type="match status" value="1"/>
</dbReference>
<keyword evidence="5" id="KW-0119">Carbohydrate metabolism</keyword>
<dbReference type="Proteomes" id="UP001155241">
    <property type="component" value="Unassembled WGS sequence"/>
</dbReference>
<evidence type="ECO:0000256" key="4">
    <source>
        <dbReference type="ARBA" id="ARBA00022842"/>
    </source>
</evidence>
<organism evidence="7 8">
    <name type="scientific">Aeoliella straminimaris</name>
    <dbReference type="NCBI Taxonomy" id="2954799"/>
    <lineage>
        <taxon>Bacteria</taxon>
        <taxon>Pseudomonadati</taxon>
        <taxon>Planctomycetota</taxon>
        <taxon>Planctomycetia</taxon>
        <taxon>Pirellulales</taxon>
        <taxon>Lacipirellulaceae</taxon>
        <taxon>Aeoliella</taxon>
    </lineage>
</organism>
<dbReference type="AlphaFoldDB" id="A0A9X2FCV3"/>
<accession>A0A9X2FCV3</accession>
<evidence type="ECO:0000313" key="7">
    <source>
        <dbReference type="EMBL" id="MCO6045863.1"/>
    </source>
</evidence>
<gene>
    <name evidence="7" type="ORF">NG895_18340</name>
</gene>